<dbReference type="RefSeq" id="WP_168488816.1">
    <property type="nucleotide sequence ID" value="NZ_JAAZSQ010000025.1"/>
</dbReference>
<dbReference type="InterPro" id="IPR007554">
    <property type="entry name" value="Glycerophosphate_synth"/>
</dbReference>
<evidence type="ECO:0000313" key="1">
    <source>
        <dbReference type="EMBL" id="NKX56495.1"/>
    </source>
</evidence>
<reference evidence="1 2" key="1">
    <citation type="submission" date="2020-04" db="EMBL/GenBank/DDBJ databases">
        <title>Arthrobacter sp. nov.</title>
        <authorList>
            <person name="Liu S."/>
        </authorList>
    </citation>
    <scope>NUCLEOTIDE SEQUENCE [LARGE SCALE GENOMIC DNA]</scope>
    <source>
        <strain evidence="1 2">E918</strain>
    </source>
</reference>
<dbReference type="InterPro" id="IPR043148">
    <property type="entry name" value="TagF_C"/>
</dbReference>
<sequence length="411" mass="44452">MPLSIFRAAASRTAPVRRALTVLGGQAADAVAARRLRRQLAAGSAAPERFDCVVYFADEPSSAYQVRQWFAPLAELARTHPVALLVHRATTAAELLKDSPLPLYLTSGIGEVERFIQDKAVRLVFYVNNNRDNFTVLRLTGQVHVHLSHGESDKISMASNQLKAYDYAFIAGQASRERILGRVRGLDPARLVEIGRPQLDSAVPEAGQDSTAGQDSGGRTTVLYAPTWEGDRPAMAYGSLASHGVEMARAILADPRYRLVFRPHPRTGVRLPAHRAAAEQITALVEDAVKRTPGAGHYVDRRPDFSVSMAEANVCICDLSAMAMDWLPRRKPLLLTRPAEPAAAVDPGGIAGVVPLLEASEAAGVVSRLDELLSRPVGQAQLDLVRHHFGDTSPGASTRRFLKAVDTVLGE</sequence>
<dbReference type="EMBL" id="JAAZSQ010000025">
    <property type="protein sequence ID" value="NKX56495.1"/>
    <property type="molecule type" value="Genomic_DNA"/>
</dbReference>
<comment type="caution">
    <text evidence="1">The sequence shown here is derived from an EMBL/GenBank/DDBJ whole genome shotgun (WGS) entry which is preliminary data.</text>
</comment>
<dbReference type="Pfam" id="PF04464">
    <property type="entry name" value="Glyphos_transf"/>
    <property type="match status" value="1"/>
</dbReference>
<dbReference type="Proteomes" id="UP000544090">
    <property type="component" value="Unassembled WGS sequence"/>
</dbReference>
<dbReference type="GO" id="GO:0047355">
    <property type="term" value="F:CDP-glycerol glycerophosphotransferase activity"/>
    <property type="evidence" value="ECO:0007669"/>
    <property type="project" value="InterPro"/>
</dbReference>
<proteinExistence type="predicted"/>
<dbReference type="Gene3D" id="3.40.50.12580">
    <property type="match status" value="1"/>
</dbReference>
<protein>
    <submittedName>
        <fullName evidence="1">CDP-glycerol--glycerophosphate glycerophosphotransferase</fullName>
    </submittedName>
</protein>
<dbReference type="AlphaFoldDB" id="A0A7X6QMI0"/>
<dbReference type="SUPFAM" id="SSF53756">
    <property type="entry name" value="UDP-Glycosyltransferase/glycogen phosphorylase"/>
    <property type="match status" value="1"/>
</dbReference>
<gene>
    <name evidence="1" type="ORF">HGG74_18595</name>
</gene>
<organism evidence="1 2">
    <name type="scientific">Arthrobacter mobilis</name>
    <dbReference type="NCBI Taxonomy" id="2724944"/>
    <lineage>
        <taxon>Bacteria</taxon>
        <taxon>Bacillati</taxon>
        <taxon>Actinomycetota</taxon>
        <taxon>Actinomycetes</taxon>
        <taxon>Micrococcales</taxon>
        <taxon>Micrococcaceae</taxon>
        <taxon>Arthrobacter</taxon>
    </lineage>
</organism>
<dbReference type="GO" id="GO:0016020">
    <property type="term" value="C:membrane"/>
    <property type="evidence" value="ECO:0007669"/>
    <property type="project" value="InterPro"/>
</dbReference>
<keyword evidence="1" id="KW-0808">Transferase</keyword>
<name>A0A7X6QMI0_9MICC</name>
<accession>A0A7X6QMI0</accession>
<evidence type="ECO:0000313" key="2">
    <source>
        <dbReference type="Proteomes" id="UP000544090"/>
    </source>
</evidence>
<keyword evidence="2" id="KW-1185">Reference proteome</keyword>